<organism evidence="2 3">
    <name type="scientific">Bifidobacterium margollesii</name>
    <dbReference type="NCBI Taxonomy" id="2020964"/>
    <lineage>
        <taxon>Bacteria</taxon>
        <taxon>Bacillati</taxon>
        <taxon>Actinomycetota</taxon>
        <taxon>Actinomycetes</taxon>
        <taxon>Bifidobacteriales</taxon>
        <taxon>Bifidobacteriaceae</taxon>
        <taxon>Bifidobacterium</taxon>
    </lineage>
</organism>
<dbReference type="Gene3D" id="3.20.20.140">
    <property type="entry name" value="Metal-dependent hydrolases"/>
    <property type="match status" value="1"/>
</dbReference>
<accession>A0A2N5JAG6</accession>
<gene>
    <name evidence="2" type="ORF">Uis1B_1003</name>
</gene>
<proteinExistence type="predicted"/>
<dbReference type="EMBL" id="NMWU01000016">
    <property type="protein sequence ID" value="PLS31161.1"/>
    <property type="molecule type" value="Genomic_DNA"/>
</dbReference>
<dbReference type="InterPro" id="IPR016195">
    <property type="entry name" value="Pol/histidinol_Pase-like"/>
</dbReference>
<dbReference type="AlphaFoldDB" id="A0A2N5JAG6"/>
<name>A0A2N5JAG6_9BIFI</name>
<evidence type="ECO:0000313" key="2">
    <source>
        <dbReference type="EMBL" id="PLS31161.1"/>
    </source>
</evidence>
<dbReference type="GO" id="GO:0035312">
    <property type="term" value="F:5'-3' DNA exonuclease activity"/>
    <property type="evidence" value="ECO:0007669"/>
    <property type="project" value="TreeGrafter"/>
</dbReference>
<dbReference type="Pfam" id="PF02811">
    <property type="entry name" value="PHP"/>
    <property type="match status" value="1"/>
</dbReference>
<sequence length="301" mass="33077">MTDRTDSAVRTGIVRDHASKGWDLHCHSAYSDGTETPETLIREAKRIGLSGVAITDHDTWAGWNDAVAAAERYEMPLVRGTEITADVDGVCVHMLGLLYDPKDPVLCELFASTRENRVKRMRKMVENLSADYPITWDDVVRQVKEGGQTTIGRPHIADAMVAMGFFENRSEVFRRAISKSSKYYVPIVSPSAKTVVEAVKHAGGVAIIAHPAGATRNRNILTDEQIADIAAVGLDGLEVFHRENSPEQQQRLLRLARELHLLTTGGSDWHGAGKPNLMGENTTSDEVVEEIAARGAIDIIR</sequence>
<evidence type="ECO:0000313" key="3">
    <source>
        <dbReference type="Proteomes" id="UP000235050"/>
    </source>
</evidence>
<protein>
    <submittedName>
        <fullName evidence="2">Phosphatase</fullName>
    </submittedName>
</protein>
<dbReference type="RefSeq" id="WP_101616247.1">
    <property type="nucleotide sequence ID" value="NZ_NMWU01000016.1"/>
</dbReference>
<comment type="caution">
    <text evidence="2">The sequence shown here is derived from an EMBL/GenBank/DDBJ whole genome shotgun (WGS) entry which is preliminary data.</text>
</comment>
<keyword evidence="3" id="KW-1185">Reference proteome</keyword>
<evidence type="ECO:0000259" key="1">
    <source>
        <dbReference type="SMART" id="SM00481"/>
    </source>
</evidence>
<dbReference type="CDD" id="cd07438">
    <property type="entry name" value="PHP_HisPPase_AMP"/>
    <property type="match status" value="1"/>
</dbReference>
<dbReference type="InterPro" id="IPR003141">
    <property type="entry name" value="Pol/His_phosphatase_N"/>
</dbReference>
<dbReference type="SMART" id="SM00481">
    <property type="entry name" value="POLIIIAc"/>
    <property type="match status" value="1"/>
</dbReference>
<dbReference type="Gene3D" id="1.10.150.650">
    <property type="match status" value="1"/>
</dbReference>
<dbReference type="PANTHER" id="PTHR42924:SF3">
    <property type="entry name" value="POLYMERASE_HISTIDINOL PHOSPHATASE N-TERMINAL DOMAIN-CONTAINING PROTEIN"/>
    <property type="match status" value="1"/>
</dbReference>
<dbReference type="InterPro" id="IPR004013">
    <property type="entry name" value="PHP_dom"/>
</dbReference>
<dbReference type="Proteomes" id="UP000235050">
    <property type="component" value="Unassembled WGS sequence"/>
</dbReference>
<dbReference type="PANTHER" id="PTHR42924">
    <property type="entry name" value="EXONUCLEASE"/>
    <property type="match status" value="1"/>
</dbReference>
<reference evidence="2 3" key="1">
    <citation type="submission" date="2017-07" db="EMBL/GenBank/DDBJ databases">
        <title>Bifidobacterium novel species.</title>
        <authorList>
            <person name="Lugli G.A."/>
            <person name="Milani C."/>
            <person name="Duranti S."/>
            <person name="Mangifesta M."/>
        </authorList>
    </citation>
    <scope>NUCLEOTIDE SEQUENCE [LARGE SCALE GENOMIC DNA]</scope>
    <source>
        <strain evidence="3">Uis1B</strain>
    </source>
</reference>
<dbReference type="InterPro" id="IPR052018">
    <property type="entry name" value="PHP_domain"/>
</dbReference>
<dbReference type="OrthoDB" id="9804333at2"/>
<dbReference type="SUPFAM" id="SSF89550">
    <property type="entry name" value="PHP domain-like"/>
    <property type="match status" value="1"/>
</dbReference>
<feature type="domain" description="Polymerase/histidinol phosphatase N-terminal" evidence="1">
    <location>
        <begin position="22"/>
        <end position="87"/>
    </location>
</feature>
<dbReference type="GO" id="GO:0004534">
    <property type="term" value="F:5'-3' RNA exonuclease activity"/>
    <property type="evidence" value="ECO:0007669"/>
    <property type="project" value="TreeGrafter"/>
</dbReference>